<evidence type="ECO:0000313" key="2">
    <source>
        <dbReference type="EMBL" id="MCD7454381.1"/>
    </source>
</evidence>
<evidence type="ECO:0000313" key="3">
    <source>
        <dbReference type="Proteomes" id="UP000823775"/>
    </source>
</evidence>
<feature type="non-terminal residue" evidence="2">
    <location>
        <position position="1"/>
    </location>
</feature>
<comment type="caution">
    <text evidence="2">The sequence shown here is derived from an EMBL/GenBank/DDBJ whole genome shotgun (WGS) entry which is preliminary data.</text>
</comment>
<feature type="compositionally biased region" description="Basic and acidic residues" evidence="1">
    <location>
        <begin position="58"/>
        <end position="67"/>
    </location>
</feature>
<organism evidence="2 3">
    <name type="scientific">Datura stramonium</name>
    <name type="common">Jimsonweed</name>
    <name type="synonym">Common thornapple</name>
    <dbReference type="NCBI Taxonomy" id="4076"/>
    <lineage>
        <taxon>Eukaryota</taxon>
        <taxon>Viridiplantae</taxon>
        <taxon>Streptophyta</taxon>
        <taxon>Embryophyta</taxon>
        <taxon>Tracheophyta</taxon>
        <taxon>Spermatophyta</taxon>
        <taxon>Magnoliopsida</taxon>
        <taxon>eudicotyledons</taxon>
        <taxon>Gunneridae</taxon>
        <taxon>Pentapetalae</taxon>
        <taxon>asterids</taxon>
        <taxon>lamiids</taxon>
        <taxon>Solanales</taxon>
        <taxon>Solanaceae</taxon>
        <taxon>Solanoideae</taxon>
        <taxon>Datureae</taxon>
        <taxon>Datura</taxon>
    </lineage>
</organism>
<sequence>EKIGESKSRTILSQEQRITKAQQIDIEEGNCQDGTEKGEGDGGDIVKEGLGVDIGQEVQERDGDSRGTVKGINAVQNDISPLKKLQAIVSHQEGEVEFTKRRIMRTLNMMMVD</sequence>
<feature type="compositionally biased region" description="Basic and acidic residues" evidence="1">
    <location>
        <begin position="34"/>
        <end position="47"/>
    </location>
</feature>
<keyword evidence="3" id="KW-1185">Reference proteome</keyword>
<accession>A0ABS8S5I5</accession>
<evidence type="ECO:0000256" key="1">
    <source>
        <dbReference type="SAM" id="MobiDB-lite"/>
    </source>
</evidence>
<dbReference type="EMBL" id="JACEIK010000299">
    <property type="protein sequence ID" value="MCD7454381.1"/>
    <property type="molecule type" value="Genomic_DNA"/>
</dbReference>
<name>A0ABS8S5I5_DATST</name>
<gene>
    <name evidence="2" type="ORF">HAX54_024550</name>
</gene>
<proteinExistence type="predicted"/>
<reference evidence="2 3" key="1">
    <citation type="journal article" date="2021" name="BMC Genomics">
        <title>Datura genome reveals duplications of psychoactive alkaloid biosynthetic genes and high mutation rate following tissue culture.</title>
        <authorList>
            <person name="Rajewski A."/>
            <person name="Carter-House D."/>
            <person name="Stajich J."/>
            <person name="Litt A."/>
        </authorList>
    </citation>
    <scope>NUCLEOTIDE SEQUENCE [LARGE SCALE GENOMIC DNA]</scope>
    <source>
        <strain evidence="2">AR-01</strain>
    </source>
</reference>
<dbReference type="Proteomes" id="UP000823775">
    <property type="component" value="Unassembled WGS sequence"/>
</dbReference>
<protein>
    <submittedName>
        <fullName evidence="2">Uncharacterized protein</fullName>
    </submittedName>
</protein>
<feature type="region of interest" description="Disordered" evidence="1">
    <location>
        <begin position="26"/>
        <end position="69"/>
    </location>
</feature>